<reference evidence="2 3" key="1">
    <citation type="submission" date="2024-09" db="EMBL/GenBank/DDBJ databases">
        <authorList>
            <person name="Sun Q."/>
            <person name="Mori K."/>
        </authorList>
    </citation>
    <scope>NUCLEOTIDE SEQUENCE [LARGE SCALE GENOMIC DNA]</scope>
    <source>
        <strain evidence="2 3">JCM 4414</strain>
    </source>
</reference>
<evidence type="ECO:0000313" key="2">
    <source>
        <dbReference type="EMBL" id="MFB9558116.1"/>
    </source>
</evidence>
<comment type="caution">
    <text evidence="2">The sequence shown here is derived from an EMBL/GenBank/DDBJ whole genome shotgun (WGS) entry which is preliminary data.</text>
</comment>
<proteinExistence type="predicted"/>
<protein>
    <submittedName>
        <fullName evidence="2">Uncharacterized protein</fullName>
    </submittedName>
</protein>
<evidence type="ECO:0000256" key="1">
    <source>
        <dbReference type="SAM" id="MobiDB-lite"/>
    </source>
</evidence>
<keyword evidence="3" id="KW-1185">Reference proteome</keyword>
<sequence length="77" mass="7411">MTNGRVPGPGGAAGRTAGSARATAAAFGGADDLAADAISENLDLVANPAFRRSDRSRPHCAAAANGSASCRSPATAG</sequence>
<organism evidence="2 3">
    <name type="scientific">Streptomyces roseoviridis</name>
    <dbReference type="NCBI Taxonomy" id="67361"/>
    <lineage>
        <taxon>Bacteria</taxon>
        <taxon>Bacillati</taxon>
        <taxon>Actinomycetota</taxon>
        <taxon>Actinomycetes</taxon>
        <taxon>Kitasatosporales</taxon>
        <taxon>Streptomycetaceae</taxon>
        <taxon>Streptomyces</taxon>
    </lineage>
</organism>
<evidence type="ECO:0000313" key="3">
    <source>
        <dbReference type="Proteomes" id="UP001589716"/>
    </source>
</evidence>
<feature type="region of interest" description="Disordered" evidence="1">
    <location>
        <begin position="52"/>
        <end position="77"/>
    </location>
</feature>
<dbReference type="Proteomes" id="UP001589716">
    <property type="component" value="Unassembled WGS sequence"/>
</dbReference>
<feature type="compositionally biased region" description="Polar residues" evidence="1">
    <location>
        <begin position="66"/>
        <end position="77"/>
    </location>
</feature>
<dbReference type="EMBL" id="JBHMCT010000020">
    <property type="protein sequence ID" value="MFB9558116.1"/>
    <property type="molecule type" value="Genomic_DNA"/>
</dbReference>
<name>A0ABV5QX72_9ACTN</name>
<dbReference type="RefSeq" id="WP_345483858.1">
    <property type="nucleotide sequence ID" value="NZ_BAAAWU010000001.1"/>
</dbReference>
<gene>
    <name evidence="2" type="ORF">ACFFTP_28510</name>
</gene>
<accession>A0ABV5QX72</accession>